<sequence length="300" mass="33096">MSLEITKVTARIGARVSGLDLTRPLTEAEVTGIREALNVHKALVFAADGLDDAGQQAFARHFGELTTAHPTVEAVEGAPNVLPVDSERGIANHWHTDVTFVLNPPQASTLRSLTVPPYGGETLIANAAAAYRDLPEPLRRFADTLWAEHTNDYDYAVPDEEIDEELAERRARFVSIRYRTAHPVVRVHPLTGERGLFIGGFAQRIVGLSAGESRKVLDLLQSYVTRPENILRHRWAERELVLFDNRITQHYAIDNYDGLPRRLHRVTVAGDVPVGIEGKESYSIEGDASHYTPAGTPVAA</sequence>
<dbReference type="EMBL" id="VOGW01000160">
    <property type="protein sequence ID" value="TWV35828.1"/>
    <property type="molecule type" value="Genomic_DNA"/>
</dbReference>
<feature type="domain" description="TauD/TfdA-like" evidence="7">
    <location>
        <begin position="5"/>
        <end position="267"/>
    </location>
</feature>
<evidence type="ECO:0000256" key="1">
    <source>
        <dbReference type="ARBA" id="ARBA00001954"/>
    </source>
</evidence>
<evidence type="ECO:0000256" key="2">
    <source>
        <dbReference type="ARBA" id="ARBA00005896"/>
    </source>
</evidence>
<organism evidence="8 9">
    <name type="scientific">Streptomyces misionensis</name>
    <dbReference type="NCBI Taxonomy" id="67331"/>
    <lineage>
        <taxon>Bacteria</taxon>
        <taxon>Bacillati</taxon>
        <taxon>Actinomycetota</taxon>
        <taxon>Actinomycetes</taxon>
        <taxon>Kitasatosporales</taxon>
        <taxon>Streptomycetaceae</taxon>
        <taxon>Streptomyces</taxon>
    </lineage>
</organism>
<proteinExistence type="inferred from homology"/>
<dbReference type="SUPFAM" id="SSF51197">
    <property type="entry name" value="Clavaminate synthase-like"/>
    <property type="match status" value="1"/>
</dbReference>
<dbReference type="Pfam" id="PF02668">
    <property type="entry name" value="TauD"/>
    <property type="match status" value="1"/>
</dbReference>
<accession>A0A5C6J2W6</accession>
<dbReference type="Proteomes" id="UP000320481">
    <property type="component" value="Unassembled WGS sequence"/>
</dbReference>
<dbReference type="Gene3D" id="3.60.130.10">
    <property type="entry name" value="Clavaminate synthase-like"/>
    <property type="match status" value="1"/>
</dbReference>
<keyword evidence="4 8" id="KW-0223">Dioxygenase</keyword>
<evidence type="ECO:0000256" key="3">
    <source>
        <dbReference type="ARBA" id="ARBA00022723"/>
    </source>
</evidence>
<keyword evidence="9" id="KW-1185">Reference proteome</keyword>
<dbReference type="GO" id="GO:0005737">
    <property type="term" value="C:cytoplasm"/>
    <property type="evidence" value="ECO:0007669"/>
    <property type="project" value="TreeGrafter"/>
</dbReference>
<evidence type="ECO:0000256" key="6">
    <source>
        <dbReference type="ARBA" id="ARBA00023004"/>
    </source>
</evidence>
<name>A0A5C6J2W6_9ACTN</name>
<keyword evidence="6" id="KW-0408">Iron</keyword>
<evidence type="ECO:0000256" key="5">
    <source>
        <dbReference type="ARBA" id="ARBA00023002"/>
    </source>
</evidence>
<evidence type="ECO:0000259" key="7">
    <source>
        <dbReference type="Pfam" id="PF02668"/>
    </source>
</evidence>
<gene>
    <name evidence="8" type="ORF">FRZ03_26190</name>
</gene>
<dbReference type="PANTHER" id="PTHR30468">
    <property type="entry name" value="ALPHA-KETOGLUTARATE-DEPENDENT SULFONATE DIOXYGENASE"/>
    <property type="match status" value="1"/>
</dbReference>
<evidence type="ECO:0000313" key="8">
    <source>
        <dbReference type="EMBL" id="TWV35828.1"/>
    </source>
</evidence>
<comment type="similarity">
    <text evidence="2">Belongs to the TfdA dioxygenase family.</text>
</comment>
<comment type="cofactor">
    <cofactor evidence="1">
        <name>Fe(2+)</name>
        <dbReference type="ChEBI" id="CHEBI:29033"/>
    </cofactor>
</comment>
<dbReference type="AlphaFoldDB" id="A0A5C6J2W6"/>
<keyword evidence="3" id="KW-0479">Metal-binding</keyword>
<dbReference type="InterPro" id="IPR051323">
    <property type="entry name" value="AtsK-like"/>
</dbReference>
<evidence type="ECO:0000313" key="9">
    <source>
        <dbReference type="Proteomes" id="UP000320481"/>
    </source>
</evidence>
<dbReference type="InterPro" id="IPR003819">
    <property type="entry name" value="TauD/TfdA-like"/>
</dbReference>
<reference evidence="8" key="1">
    <citation type="journal article" date="2019" name="Microbiol. Resour. Announc.">
        <title>Draft Genomic Sequences of Streptomyces misionensis and Streptomyces albidoflavus, bacteria applied for phytopathogen biocontrol.</title>
        <authorList>
            <person name="Pylro V."/>
            <person name="Dias A."/>
            <person name="Andreote F."/>
            <person name="Varani A."/>
            <person name="Andreote C."/>
            <person name="Bernardo E."/>
            <person name="Martins T."/>
        </authorList>
    </citation>
    <scope>NUCLEOTIDE SEQUENCE [LARGE SCALE GENOMIC DNA]</scope>
    <source>
        <strain evidence="8">66</strain>
    </source>
</reference>
<dbReference type="GO" id="GO:0016706">
    <property type="term" value="F:2-oxoglutarate-dependent dioxygenase activity"/>
    <property type="evidence" value="ECO:0007669"/>
    <property type="project" value="TreeGrafter"/>
</dbReference>
<dbReference type="GO" id="GO:0046872">
    <property type="term" value="F:metal ion binding"/>
    <property type="evidence" value="ECO:0007669"/>
    <property type="project" value="UniProtKB-KW"/>
</dbReference>
<keyword evidence="5" id="KW-0560">Oxidoreductase</keyword>
<dbReference type="InterPro" id="IPR042098">
    <property type="entry name" value="TauD-like_sf"/>
</dbReference>
<protein>
    <submittedName>
        <fullName evidence="8">TauD/TfdA family dioxygenase</fullName>
    </submittedName>
</protein>
<dbReference type="RefSeq" id="WP_146467592.1">
    <property type="nucleotide sequence ID" value="NZ_VOGW01000160.1"/>
</dbReference>
<dbReference type="PANTHER" id="PTHR30468:SF5">
    <property type="entry name" value="ALPHA-KETOGLUTARATE-DEPENDENT SULFATE ESTER DIOXYGENASE"/>
    <property type="match status" value="1"/>
</dbReference>
<comment type="caution">
    <text evidence="8">The sequence shown here is derived from an EMBL/GenBank/DDBJ whole genome shotgun (WGS) entry which is preliminary data.</text>
</comment>
<evidence type="ECO:0000256" key="4">
    <source>
        <dbReference type="ARBA" id="ARBA00022964"/>
    </source>
</evidence>